<accession>A0A0B1PER7</accession>
<gene>
    <name evidence="1" type="ORF">EV44_g4174</name>
</gene>
<keyword evidence="2" id="KW-1185">Reference proteome</keyword>
<organism evidence="1 2">
    <name type="scientific">Uncinula necator</name>
    <name type="common">Grape powdery mildew</name>
    <dbReference type="NCBI Taxonomy" id="52586"/>
    <lineage>
        <taxon>Eukaryota</taxon>
        <taxon>Fungi</taxon>
        <taxon>Dikarya</taxon>
        <taxon>Ascomycota</taxon>
        <taxon>Pezizomycotina</taxon>
        <taxon>Leotiomycetes</taxon>
        <taxon>Erysiphales</taxon>
        <taxon>Erysiphaceae</taxon>
        <taxon>Erysiphe</taxon>
    </lineage>
</organism>
<dbReference type="STRING" id="52586.A0A0B1PER7"/>
<dbReference type="CDD" id="cd09272">
    <property type="entry name" value="RNase_HI_RT_Ty1"/>
    <property type="match status" value="1"/>
</dbReference>
<proteinExistence type="predicted"/>
<comment type="caution">
    <text evidence="1">The sequence shown here is derived from an EMBL/GenBank/DDBJ whole genome shotgun (WGS) entry which is preliminary data.</text>
</comment>
<evidence type="ECO:0000313" key="1">
    <source>
        <dbReference type="EMBL" id="KHJ35411.1"/>
    </source>
</evidence>
<name>A0A0B1PER7_UNCNE</name>
<dbReference type="HOGENOM" id="CLU_001650_6_4_1"/>
<dbReference type="EMBL" id="JNVN01000411">
    <property type="protein sequence ID" value="KHJ35411.1"/>
    <property type="molecule type" value="Genomic_DNA"/>
</dbReference>
<reference evidence="1 2" key="1">
    <citation type="journal article" date="2014" name="BMC Genomics">
        <title>Adaptive genomic structural variation in the grape powdery mildew pathogen, Erysiphe necator.</title>
        <authorList>
            <person name="Jones L."/>
            <person name="Riaz S."/>
            <person name="Morales-Cruz A."/>
            <person name="Amrine K.C."/>
            <person name="McGuire B."/>
            <person name="Gubler W.D."/>
            <person name="Walker M.A."/>
            <person name="Cantu D."/>
        </authorList>
    </citation>
    <scope>NUCLEOTIDE SEQUENCE [LARGE SCALE GENOMIC DNA]</scope>
    <source>
        <strain evidence="2">c</strain>
    </source>
</reference>
<dbReference type="AlphaFoldDB" id="A0A0B1PER7"/>
<dbReference type="Proteomes" id="UP000030854">
    <property type="component" value="Unassembled WGS sequence"/>
</dbReference>
<protein>
    <submittedName>
        <fullName evidence="1">Uncharacterized protein</fullName>
    </submittedName>
</protein>
<sequence length="122" mass="13708">MINGSPIAWWSKKQTMIAQSTCEAEYAALTSLVIAARWIRPLYEELFKVAPSPIKTEIDKTAAMITANTKKITARNRHFLMKESTIREAIKDGIITLEFTPIDKCKADGLTKALQRVIISIK</sequence>
<evidence type="ECO:0000313" key="2">
    <source>
        <dbReference type="Proteomes" id="UP000030854"/>
    </source>
</evidence>